<dbReference type="AlphaFoldDB" id="A0A9P6X068"/>
<dbReference type="Proteomes" id="UP000716291">
    <property type="component" value="Unassembled WGS sequence"/>
</dbReference>
<dbReference type="EMBL" id="JAANQT010002595">
    <property type="protein sequence ID" value="KAG1302158.1"/>
    <property type="molecule type" value="Genomic_DNA"/>
</dbReference>
<organism evidence="4 5">
    <name type="scientific">Rhizopus oryzae</name>
    <name type="common">Mucormycosis agent</name>
    <name type="synonym">Rhizopus arrhizus var. delemar</name>
    <dbReference type="NCBI Taxonomy" id="64495"/>
    <lineage>
        <taxon>Eukaryota</taxon>
        <taxon>Fungi</taxon>
        <taxon>Fungi incertae sedis</taxon>
        <taxon>Mucoromycota</taxon>
        <taxon>Mucoromycotina</taxon>
        <taxon>Mucoromycetes</taxon>
        <taxon>Mucorales</taxon>
        <taxon>Mucorineae</taxon>
        <taxon>Rhizopodaceae</taxon>
        <taxon>Rhizopus</taxon>
    </lineage>
</organism>
<dbReference type="GO" id="GO:0006633">
    <property type="term" value="P:fatty acid biosynthetic process"/>
    <property type="evidence" value="ECO:0007669"/>
    <property type="project" value="InterPro"/>
</dbReference>
<proteinExistence type="predicted"/>
<dbReference type="GO" id="GO:0005759">
    <property type="term" value="C:mitochondrial matrix"/>
    <property type="evidence" value="ECO:0007669"/>
    <property type="project" value="TreeGrafter"/>
</dbReference>
<evidence type="ECO:0000259" key="3">
    <source>
        <dbReference type="Pfam" id="PF05292"/>
    </source>
</evidence>
<dbReference type="InterPro" id="IPR038917">
    <property type="entry name" value="Malonyl_CoA_deC"/>
</dbReference>
<reference evidence="4" key="1">
    <citation type="journal article" date="2020" name="Microb. Genom.">
        <title>Genetic diversity of clinical and environmental Mucorales isolates obtained from an investigation of mucormycosis cases among solid organ transplant recipients.</title>
        <authorList>
            <person name="Nguyen M.H."/>
            <person name="Kaul D."/>
            <person name="Muto C."/>
            <person name="Cheng S.J."/>
            <person name="Richter R.A."/>
            <person name="Bruno V.M."/>
            <person name="Liu G."/>
            <person name="Beyhan S."/>
            <person name="Sundermann A.J."/>
            <person name="Mounaud S."/>
            <person name="Pasculle A.W."/>
            <person name="Nierman W.C."/>
            <person name="Driscoll E."/>
            <person name="Cumbie R."/>
            <person name="Clancy C.J."/>
            <person name="Dupont C.L."/>
        </authorList>
    </citation>
    <scope>NUCLEOTIDE SEQUENCE</scope>
    <source>
        <strain evidence="4">GL11</strain>
    </source>
</reference>
<evidence type="ECO:0000313" key="5">
    <source>
        <dbReference type="Proteomes" id="UP000716291"/>
    </source>
</evidence>
<protein>
    <recommendedName>
        <fullName evidence="3">Malonyl-CoA decarboxylase C-terminal domain-containing protein</fullName>
    </recommendedName>
</protein>
<accession>A0A9P6X068</accession>
<feature type="domain" description="Malonyl-CoA decarboxylase C-terminal" evidence="3">
    <location>
        <begin position="257"/>
        <end position="406"/>
    </location>
</feature>
<dbReference type="PANTHER" id="PTHR28641">
    <property type="match status" value="1"/>
</dbReference>
<sequence length="449" mass="51585">MNYRFIYFTLFFILQEISAYCVYNTSQHTAFRVTQLFGNSSATIYSLFERDSLAPGDKGCCPYTTNDCLNTQNRDDLIRLSFYIGPIDGKTTQHTFTLPGGGWINMNGDESQPKYEAFYSDGRPYEPHYYTLKEKLAPRYLHAKGSSTEKNQTSYDSILPSVMDNIRCYWQLDSNGRYNLLCSLIDPIVKEGVDVRANHSNLVRSICSLSEPVKTLADMRLHLQTQMNRIEKERNNLCIQLDRIISEQLEKLLGQDNLQMKRISWEDDSFDIIEKICLHEAVHPIKDHRDIKRRLGPDRRVYGLFVDSLPNEPLVFIHIALLPSMPNSIHSILNAESAINLPENFHCAICYTITTQNAFGNINLGRHLITSAIESLQQEYPQLKTFATLSPIPGFRKWVLNQQANNHIDLPKGIIGWDQPTFISAMEPYLIKFTGWQTLLIEDQMNPIV</sequence>
<dbReference type="PANTHER" id="PTHR28641:SF1">
    <property type="entry name" value="MALONYL-COA DECARBOXYLASE, MITOCHONDRIAL"/>
    <property type="match status" value="1"/>
</dbReference>
<dbReference type="GO" id="GO:0005782">
    <property type="term" value="C:peroxisomal matrix"/>
    <property type="evidence" value="ECO:0007669"/>
    <property type="project" value="TreeGrafter"/>
</dbReference>
<keyword evidence="1" id="KW-0175">Coiled coil</keyword>
<feature type="chain" id="PRO_5040217135" description="Malonyl-CoA decarboxylase C-terminal domain-containing protein" evidence="2">
    <location>
        <begin position="20"/>
        <end position="449"/>
    </location>
</feature>
<feature type="signal peptide" evidence="2">
    <location>
        <begin position="1"/>
        <end position="19"/>
    </location>
</feature>
<name>A0A9P6X068_RHIOR</name>
<dbReference type="Gene3D" id="3.40.630.150">
    <property type="entry name" value="Malonyl-CoA decarboxylase, catalytic domain"/>
    <property type="match status" value="1"/>
</dbReference>
<dbReference type="InterPro" id="IPR042303">
    <property type="entry name" value="Malonyl_CoA_deC_C_sf"/>
</dbReference>
<keyword evidence="5" id="KW-1185">Reference proteome</keyword>
<feature type="coiled-coil region" evidence="1">
    <location>
        <begin position="216"/>
        <end position="247"/>
    </location>
</feature>
<comment type="caution">
    <text evidence="4">The sequence shown here is derived from an EMBL/GenBank/DDBJ whole genome shotgun (WGS) entry which is preliminary data.</text>
</comment>
<dbReference type="GO" id="GO:0050080">
    <property type="term" value="F:malonyl-CoA decarboxylase activity"/>
    <property type="evidence" value="ECO:0007669"/>
    <property type="project" value="InterPro"/>
</dbReference>
<evidence type="ECO:0000256" key="1">
    <source>
        <dbReference type="SAM" id="Coils"/>
    </source>
</evidence>
<keyword evidence="2" id="KW-0732">Signal</keyword>
<dbReference type="Pfam" id="PF05292">
    <property type="entry name" value="MCD"/>
    <property type="match status" value="1"/>
</dbReference>
<evidence type="ECO:0000256" key="2">
    <source>
        <dbReference type="SAM" id="SignalP"/>
    </source>
</evidence>
<gene>
    <name evidence="4" type="ORF">G6F64_011171</name>
</gene>
<dbReference type="GO" id="GO:2001294">
    <property type="term" value="P:malonyl-CoA catabolic process"/>
    <property type="evidence" value="ECO:0007669"/>
    <property type="project" value="TreeGrafter"/>
</dbReference>
<dbReference type="GO" id="GO:0006085">
    <property type="term" value="P:acetyl-CoA biosynthetic process"/>
    <property type="evidence" value="ECO:0007669"/>
    <property type="project" value="TreeGrafter"/>
</dbReference>
<evidence type="ECO:0000313" key="4">
    <source>
        <dbReference type="EMBL" id="KAG1302158.1"/>
    </source>
</evidence>
<dbReference type="InterPro" id="IPR007956">
    <property type="entry name" value="Malonyl_CoA_deC_C"/>
</dbReference>